<organism evidence="6 7">
    <name type="scientific">Nitratireductor arenosus</name>
    <dbReference type="NCBI Taxonomy" id="2682096"/>
    <lineage>
        <taxon>Bacteria</taxon>
        <taxon>Pseudomonadati</taxon>
        <taxon>Pseudomonadota</taxon>
        <taxon>Alphaproteobacteria</taxon>
        <taxon>Hyphomicrobiales</taxon>
        <taxon>Phyllobacteriaceae</taxon>
        <taxon>Nitratireductor</taxon>
    </lineage>
</organism>
<evidence type="ECO:0000256" key="2">
    <source>
        <dbReference type="SAM" id="Coils"/>
    </source>
</evidence>
<evidence type="ECO:0000259" key="5">
    <source>
        <dbReference type="Pfam" id="PF25954"/>
    </source>
</evidence>
<sequence>MSIWKQIALTLLVLLVTAAVWVRFFPGAGEQLARWGLDWVPVAATETAGGDGRAGGPARGRGGRPAQAGVVTGPVLESTINDRLVAIGTGRAARSVTVTPFTSGRMTELLVESGSLVEAGEVIARLDAEAEQIAFDRARIALRDAEARLERARALRASNTASAVQVTDAELAVDNARLALRDAQLELSRRSVAAPIDGIVGILPIAAGNYVTAQSEIASIDDRSEILVDFWIPERYAGSVSVGSPLTAAAIARAGETIQGSVSAVDNRIDAESRTLHVQARLDNTADRLRAGMSFHVSMRFPGDTYPAVDPLAVQWGADGAFVWAVRNGRAERVAVRIVQRNADSILVDAPLALSDAVVTQGVHAVREGAEVRLASRDGEAAAPETGTPRPASGS</sequence>
<dbReference type="Gene3D" id="2.40.420.20">
    <property type="match status" value="1"/>
</dbReference>
<feature type="region of interest" description="Disordered" evidence="3">
    <location>
        <begin position="48"/>
        <end position="68"/>
    </location>
</feature>
<feature type="region of interest" description="Disordered" evidence="3">
    <location>
        <begin position="374"/>
        <end position="395"/>
    </location>
</feature>
<keyword evidence="7" id="KW-1185">Reference proteome</keyword>
<dbReference type="NCBIfam" id="TIGR01730">
    <property type="entry name" value="RND_mfp"/>
    <property type="match status" value="1"/>
</dbReference>
<evidence type="ECO:0000259" key="4">
    <source>
        <dbReference type="Pfam" id="PF25917"/>
    </source>
</evidence>
<accession>A0A844QD02</accession>
<dbReference type="Pfam" id="PF25954">
    <property type="entry name" value="Beta-barrel_RND_2"/>
    <property type="match status" value="1"/>
</dbReference>
<dbReference type="GO" id="GO:0015562">
    <property type="term" value="F:efflux transmembrane transporter activity"/>
    <property type="evidence" value="ECO:0007669"/>
    <property type="project" value="TreeGrafter"/>
</dbReference>
<dbReference type="Gene3D" id="1.10.287.470">
    <property type="entry name" value="Helix hairpin bin"/>
    <property type="match status" value="1"/>
</dbReference>
<keyword evidence="2" id="KW-0175">Coiled coil</keyword>
<dbReference type="Gene3D" id="2.40.50.100">
    <property type="match status" value="1"/>
</dbReference>
<dbReference type="Pfam" id="PF25917">
    <property type="entry name" value="BSH_RND"/>
    <property type="match status" value="1"/>
</dbReference>
<feature type="domain" description="Multidrug resistance protein MdtA-like barrel-sandwich hybrid" evidence="4">
    <location>
        <begin position="94"/>
        <end position="215"/>
    </location>
</feature>
<dbReference type="InterPro" id="IPR058625">
    <property type="entry name" value="MdtA-like_BSH"/>
</dbReference>
<evidence type="ECO:0000256" key="3">
    <source>
        <dbReference type="SAM" id="MobiDB-lite"/>
    </source>
</evidence>
<dbReference type="AlphaFoldDB" id="A0A844QD02"/>
<comment type="similarity">
    <text evidence="1">Belongs to the membrane fusion protein (MFP) (TC 8.A.1) family.</text>
</comment>
<evidence type="ECO:0000313" key="7">
    <source>
        <dbReference type="Proteomes" id="UP000463224"/>
    </source>
</evidence>
<feature type="domain" description="CusB-like beta-barrel" evidence="5">
    <location>
        <begin position="230"/>
        <end position="299"/>
    </location>
</feature>
<protein>
    <submittedName>
        <fullName evidence="6">Efflux RND transporter periplasmic adaptor subunit</fullName>
    </submittedName>
</protein>
<gene>
    <name evidence="6" type="ORF">GN330_01155</name>
</gene>
<dbReference type="EMBL" id="WPHG01000001">
    <property type="protein sequence ID" value="MVA95861.1"/>
    <property type="molecule type" value="Genomic_DNA"/>
</dbReference>
<dbReference type="GO" id="GO:1990281">
    <property type="term" value="C:efflux pump complex"/>
    <property type="evidence" value="ECO:0007669"/>
    <property type="project" value="TreeGrafter"/>
</dbReference>
<evidence type="ECO:0000256" key="1">
    <source>
        <dbReference type="ARBA" id="ARBA00009477"/>
    </source>
</evidence>
<dbReference type="RefSeq" id="WP_156710735.1">
    <property type="nucleotide sequence ID" value="NZ_WPHG01000001.1"/>
</dbReference>
<dbReference type="Proteomes" id="UP000463224">
    <property type="component" value="Unassembled WGS sequence"/>
</dbReference>
<name>A0A844QD02_9HYPH</name>
<dbReference type="Gene3D" id="2.40.30.170">
    <property type="match status" value="1"/>
</dbReference>
<dbReference type="PANTHER" id="PTHR30469:SF11">
    <property type="entry name" value="BLL4320 PROTEIN"/>
    <property type="match status" value="1"/>
</dbReference>
<reference evidence="6 7" key="1">
    <citation type="submission" date="2019-12" db="EMBL/GenBank/DDBJ databases">
        <title>Nitratireductor arenosus sp. nov., Isolated from sea sand, Jeju island, South Korea.</title>
        <authorList>
            <person name="Kim W."/>
        </authorList>
    </citation>
    <scope>NUCLEOTIDE SEQUENCE [LARGE SCALE GENOMIC DNA]</scope>
    <source>
        <strain evidence="6 7">CAU 1489</strain>
    </source>
</reference>
<dbReference type="PANTHER" id="PTHR30469">
    <property type="entry name" value="MULTIDRUG RESISTANCE PROTEIN MDTA"/>
    <property type="match status" value="1"/>
</dbReference>
<dbReference type="SUPFAM" id="SSF111369">
    <property type="entry name" value="HlyD-like secretion proteins"/>
    <property type="match status" value="1"/>
</dbReference>
<proteinExistence type="inferred from homology"/>
<feature type="compositionally biased region" description="Gly residues" evidence="3">
    <location>
        <begin position="49"/>
        <end position="60"/>
    </location>
</feature>
<dbReference type="InterPro" id="IPR058792">
    <property type="entry name" value="Beta-barrel_RND_2"/>
</dbReference>
<dbReference type="InterPro" id="IPR006143">
    <property type="entry name" value="RND_pump_MFP"/>
</dbReference>
<evidence type="ECO:0000313" key="6">
    <source>
        <dbReference type="EMBL" id="MVA95861.1"/>
    </source>
</evidence>
<comment type="caution">
    <text evidence="6">The sequence shown here is derived from an EMBL/GenBank/DDBJ whole genome shotgun (WGS) entry which is preliminary data.</text>
</comment>
<feature type="coiled-coil region" evidence="2">
    <location>
        <begin position="135"/>
        <end position="186"/>
    </location>
</feature>
<dbReference type="FunFam" id="2.40.30.170:FF:000010">
    <property type="entry name" value="Efflux RND transporter periplasmic adaptor subunit"/>
    <property type="match status" value="1"/>
</dbReference>